<evidence type="ECO:0000256" key="2">
    <source>
        <dbReference type="ARBA" id="ARBA00022598"/>
    </source>
</evidence>
<evidence type="ECO:0000259" key="7">
    <source>
        <dbReference type="Pfam" id="PF05189"/>
    </source>
</evidence>
<evidence type="ECO:0000259" key="6">
    <source>
        <dbReference type="Pfam" id="PF01137"/>
    </source>
</evidence>
<dbReference type="EMBL" id="CP076723">
    <property type="protein sequence ID" value="QWV94841.1"/>
    <property type="molecule type" value="Genomic_DNA"/>
</dbReference>
<comment type="similarity">
    <text evidence="1 4">Belongs to the RNA 3'-terminal cyclase family. Type 1 subfamily.</text>
</comment>
<gene>
    <name evidence="4 8" type="primary">rtcA</name>
    <name evidence="8" type="ORF">KP004_06590</name>
</gene>
<comment type="function">
    <text evidence="4">Catalyzes the conversion of 3'-phosphate to a 2',3'-cyclic phosphodiester at the end of RNA. The mechanism of action of the enzyme occurs in 3 steps: (A) adenylation of the enzyme by ATP; (B) transfer of adenylate to an RNA-N3'P to produce RNA-N3'PP5'A; (C) and attack of the adjacent 2'-hydroxyl on the 3'-phosphorus in the diester linkage to produce the cyclic end product. The biological role of this enzyme is unknown but it is likely to function in some aspects of cellular RNA processing.</text>
</comment>
<evidence type="ECO:0000256" key="1">
    <source>
        <dbReference type="ARBA" id="ARBA00009206"/>
    </source>
</evidence>
<evidence type="ECO:0000256" key="3">
    <source>
        <dbReference type="ARBA" id="ARBA00022741"/>
    </source>
</evidence>
<evidence type="ECO:0000313" key="9">
    <source>
        <dbReference type="Proteomes" id="UP000683557"/>
    </source>
</evidence>
<feature type="domain" description="RNA 3'-terminal phosphate cyclase insert" evidence="7">
    <location>
        <begin position="181"/>
        <end position="277"/>
    </location>
</feature>
<dbReference type="EC" id="6.5.1.4" evidence="4 5"/>
<keyword evidence="9" id="KW-1185">Reference proteome</keyword>
<keyword evidence="2 4" id="KW-0436">Ligase</keyword>
<dbReference type="PANTHER" id="PTHR11096:SF0">
    <property type="entry name" value="RNA 3'-TERMINAL PHOSPHATE CYCLASE"/>
    <property type="match status" value="1"/>
</dbReference>
<keyword evidence="4" id="KW-0963">Cytoplasm</keyword>
<dbReference type="RefSeq" id="WP_216801559.1">
    <property type="nucleotide sequence ID" value="NZ_CP076723.1"/>
</dbReference>
<evidence type="ECO:0000313" key="8">
    <source>
        <dbReference type="EMBL" id="QWV94841.1"/>
    </source>
</evidence>
<dbReference type="InterPro" id="IPR000228">
    <property type="entry name" value="RNA3'_term_phos_cyc"/>
</dbReference>
<reference evidence="8 9" key="1">
    <citation type="submission" date="2021-06" db="EMBL/GenBank/DDBJ databases">
        <title>Gemonas diversity in paddy soil.</title>
        <authorList>
            <person name="Liu G."/>
        </authorList>
    </citation>
    <scope>NUCLEOTIDE SEQUENCE [LARGE SCALE GENOMIC DNA]</scope>
    <source>
        <strain evidence="8 9">RG10</strain>
    </source>
</reference>
<dbReference type="Proteomes" id="UP000683557">
    <property type="component" value="Chromosome"/>
</dbReference>
<dbReference type="PANTHER" id="PTHR11096">
    <property type="entry name" value="RNA 3' TERMINAL PHOSPHATE CYCLASE"/>
    <property type="match status" value="1"/>
</dbReference>
<keyword evidence="4" id="KW-0067">ATP-binding</keyword>
<accession>A0ABX8JCI8</accession>
<dbReference type="PIRSF" id="PIRSF005378">
    <property type="entry name" value="RNA3'_term_phos_cycl_euk"/>
    <property type="match status" value="1"/>
</dbReference>
<sequence length="346" mass="36947">MIEIDGSMGEGGGQVLRTALSLSCLTGQGFHVYNIRKNRAKSGLMRQHLMAVQAAARIATANVAGDRLGSPELSFLPDSITPGEYSFDIGTAGSATLVLQTVIPPLLAARKASRVTVIGGTHVPFSPSWNYFEEIFWPSIARLGVAGETVAHSFGFYPKGGGRVGCLVQPAEVLAPCLFRERGRLNRLRIVSAAGNLPRTIAERQLQAALASLRGELERGLPMDVETREVQTFGQGTFIFIKGEYEHAVAGFTGLGERGKPAEAVGAEAAREFLEHHESGEPVDPHLADQLVPYLARGTGSSLFRTSRVTSHLVTNLLVAGYFLNLSCKLEGREGCPGAVAITPQP</sequence>
<comment type="catalytic activity">
    <reaction evidence="4">
        <text>a 3'-end 3'-phospho-ribonucleotide-RNA + ATP = a 3'-end 2',3'-cyclophospho-ribonucleotide-RNA + AMP + diphosphate</text>
        <dbReference type="Rhea" id="RHEA:23976"/>
        <dbReference type="Rhea" id="RHEA-COMP:10463"/>
        <dbReference type="Rhea" id="RHEA-COMP:10464"/>
        <dbReference type="ChEBI" id="CHEBI:30616"/>
        <dbReference type="ChEBI" id="CHEBI:33019"/>
        <dbReference type="ChEBI" id="CHEBI:83062"/>
        <dbReference type="ChEBI" id="CHEBI:83064"/>
        <dbReference type="ChEBI" id="CHEBI:456215"/>
        <dbReference type="EC" id="6.5.1.4"/>
    </reaction>
</comment>
<feature type="binding site" evidence="4">
    <location>
        <position position="100"/>
    </location>
    <ligand>
        <name>ATP</name>
        <dbReference type="ChEBI" id="CHEBI:30616"/>
    </ligand>
</feature>
<dbReference type="HAMAP" id="MF_00200">
    <property type="entry name" value="RTC"/>
    <property type="match status" value="1"/>
</dbReference>
<evidence type="ECO:0000256" key="4">
    <source>
        <dbReference type="HAMAP-Rule" id="MF_00200"/>
    </source>
</evidence>
<dbReference type="InterPro" id="IPR023797">
    <property type="entry name" value="RNA3'_phos_cyclase_dom"/>
</dbReference>
<feature type="active site" description="Tele-AMP-histidine intermediate" evidence="4">
    <location>
        <position position="312"/>
    </location>
</feature>
<feature type="domain" description="RNA 3'-terminal phosphate cyclase" evidence="6">
    <location>
        <begin position="8"/>
        <end position="329"/>
    </location>
</feature>
<protein>
    <recommendedName>
        <fullName evidence="4 5">RNA 3'-terminal phosphate cyclase</fullName>
        <shortName evidence="4">RNA cyclase</shortName>
        <shortName evidence="4">RNA-3'-phosphate cyclase</shortName>
        <ecNumber evidence="4 5">6.5.1.4</ecNumber>
    </recommendedName>
</protein>
<dbReference type="NCBIfam" id="TIGR03399">
    <property type="entry name" value="RNA_3prim_cycl"/>
    <property type="match status" value="1"/>
</dbReference>
<keyword evidence="3 4" id="KW-0547">Nucleotide-binding</keyword>
<comment type="subcellular location">
    <subcellularLocation>
        <location evidence="4">Cytoplasm</location>
    </subcellularLocation>
</comment>
<dbReference type="InterPro" id="IPR017770">
    <property type="entry name" value="RNA3'_term_phos_cyc_type_1"/>
</dbReference>
<feature type="binding site" evidence="4">
    <location>
        <begin position="286"/>
        <end position="290"/>
    </location>
    <ligand>
        <name>ATP</name>
        <dbReference type="ChEBI" id="CHEBI:30616"/>
    </ligand>
</feature>
<dbReference type="Pfam" id="PF01137">
    <property type="entry name" value="RTC"/>
    <property type="match status" value="1"/>
</dbReference>
<dbReference type="Pfam" id="PF05189">
    <property type="entry name" value="RTC_insert"/>
    <property type="match status" value="1"/>
</dbReference>
<proteinExistence type="inferred from homology"/>
<organism evidence="8 9">
    <name type="scientific">Geomonas oryzisoli</name>
    <dbReference type="NCBI Taxonomy" id="2847992"/>
    <lineage>
        <taxon>Bacteria</taxon>
        <taxon>Pseudomonadati</taxon>
        <taxon>Thermodesulfobacteriota</taxon>
        <taxon>Desulfuromonadia</taxon>
        <taxon>Geobacterales</taxon>
        <taxon>Geobacteraceae</taxon>
        <taxon>Geomonas</taxon>
    </lineage>
</organism>
<evidence type="ECO:0000256" key="5">
    <source>
        <dbReference type="NCBIfam" id="TIGR03399"/>
    </source>
</evidence>
<name>A0ABX8JCI8_9BACT</name>
<dbReference type="NCBIfam" id="NF003246">
    <property type="entry name" value="PRK04204.1-2"/>
    <property type="match status" value="1"/>
</dbReference>
<dbReference type="InterPro" id="IPR013791">
    <property type="entry name" value="RNA3'-term_phos_cycl_insert"/>
</dbReference>